<evidence type="ECO:0000256" key="2">
    <source>
        <dbReference type="SAM" id="SignalP"/>
    </source>
</evidence>
<feature type="signal peptide" evidence="2">
    <location>
        <begin position="1"/>
        <end position="25"/>
    </location>
</feature>
<evidence type="ECO:0008006" key="4">
    <source>
        <dbReference type="Google" id="ProtNLM"/>
    </source>
</evidence>
<feature type="compositionally biased region" description="Pro residues" evidence="1">
    <location>
        <begin position="363"/>
        <end position="375"/>
    </location>
</feature>
<name>A0A7S4F0E3_CHRCT</name>
<evidence type="ECO:0000313" key="3">
    <source>
        <dbReference type="EMBL" id="CAE0764031.1"/>
    </source>
</evidence>
<organism evidence="3">
    <name type="scientific">Chrysotila carterae</name>
    <name type="common">Marine alga</name>
    <name type="synonym">Syracosphaera carterae</name>
    <dbReference type="NCBI Taxonomy" id="13221"/>
    <lineage>
        <taxon>Eukaryota</taxon>
        <taxon>Haptista</taxon>
        <taxon>Haptophyta</taxon>
        <taxon>Prymnesiophyceae</taxon>
        <taxon>Isochrysidales</taxon>
        <taxon>Isochrysidaceae</taxon>
        <taxon>Chrysotila</taxon>
    </lineage>
</organism>
<accession>A0A7S4F0E3</accession>
<gene>
    <name evidence="3" type="ORF">PCAR00345_LOCUS16643</name>
</gene>
<feature type="compositionally biased region" description="Pro residues" evidence="1">
    <location>
        <begin position="240"/>
        <end position="275"/>
    </location>
</feature>
<evidence type="ECO:0000256" key="1">
    <source>
        <dbReference type="SAM" id="MobiDB-lite"/>
    </source>
</evidence>
<feature type="region of interest" description="Disordered" evidence="1">
    <location>
        <begin position="363"/>
        <end position="384"/>
    </location>
</feature>
<dbReference type="PANTHER" id="PTHR23330:SF9">
    <property type="entry name" value="PROLINE-RICH PROTEIN 11"/>
    <property type="match status" value="1"/>
</dbReference>
<feature type="region of interest" description="Disordered" evidence="1">
    <location>
        <begin position="240"/>
        <end position="277"/>
    </location>
</feature>
<protein>
    <recommendedName>
        <fullName evidence="4">WSC domain-containing protein</fullName>
    </recommendedName>
</protein>
<proteinExistence type="predicted"/>
<dbReference type="AlphaFoldDB" id="A0A7S4F0E3"/>
<feature type="chain" id="PRO_5030548654" description="WSC domain-containing protein" evidence="2">
    <location>
        <begin position="26"/>
        <end position="384"/>
    </location>
</feature>
<dbReference type="PANTHER" id="PTHR23330">
    <property type="entry name" value="P300 TRANSCRIPTIONAL COFACTOR JMY-RELATED"/>
    <property type="match status" value="1"/>
</dbReference>
<reference evidence="3" key="1">
    <citation type="submission" date="2021-01" db="EMBL/GenBank/DDBJ databases">
        <authorList>
            <person name="Corre E."/>
            <person name="Pelletier E."/>
            <person name="Niang G."/>
            <person name="Scheremetjew M."/>
            <person name="Finn R."/>
            <person name="Kale V."/>
            <person name="Holt S."/>
            <person name="Cochrane G."/>
            <person name="Meng A."/>
            <person name="Brown T."/>
            <person name="Cohen L."/>
        </authorList>
    </citation>
    <scope>NUCLEOTIDE SEQUENCE</scope>
    <source>
        <strain evidence="3">CCMP645</strain>
    </source>
</reference>
<keyword evidence="2" id="KW-0732">Signal</keyword>
<dbReference type="EMBL" id="HBIZ01026271">
    <property type="protein sequence ID" value="CAE0764031.1"/>
    <property type="molecule type" value="Transcribed_RNA"/>
</dbReference>
<sequence>MKLDSMHHSRWTCICVLLSILLVNAVKREHEHAPVHTDEVVFVGCFLVDESEAPVDAAAAAQLGTQGCADQCNTPYFAMESGACKCIASMGATPASFRLRDSAGCGARCVGEELLEPPRFCATSIAVQRRQAVYTRTRCALGARFEVQEDAVVGALMQQQWKARILFDSWQEAALIVLDWGEVPMQVYSIWNAQLVDKSRQVMGPRLEVFLKGAMHSEVGLKLRGPPGIAPRLLCVSKASPPPPSPLPPPPPRPPSPPPTPLPPSPPPPPPPPPSCLGSTSKVLKTFAAGTSYYAEVWLKYWTPDSLVTLDFRSETEVFGVWQASLERVTYTTATFRLGPSGNIFRFNARGSPLEPCIPCPGQPCEGAPPPPSRPPRTWMNEGR</sequence>